<evidence type="ECO:0000313" key="8">
    <source>
        <dbReference type="Proteomes" id="UP000677054"/>
    </source>
</evidence>
<comment type="cofactor">
    <cofactor evidence="5">
        <name>[2Fe-2S] cluster</name>
        <dbReference type="ChEBI" id="CHEBI:190135"/>
    </cofactor>
</comment>
<sequence>MAAPILLSSARASHRCTLYLPSKFEVSSLFRYSVPCVSQQLRWKSETHENKEGKIPSREEVKRDLFENLLAEYHVAPTQPHKGQIYDKKPFKFPVQEGKIYIWCACGHSKSQPFCDKSHHFPHLKVKVQPVLYKAPKSRDIWFCNCKQTQHPPFCDGTHKSLDVEEVVKS</sequence>
<feature type="domain" description="Iron-binding zinc finger CDGSH type" evidence="6">
    <location>
        <begin position="130"/>
        <end position="165"/>
    </location>
</feature>
<reference evidence="7" key="1">
    <citation type="submission" date="2020-11" db="EMBL/GenBank/DDBJ databases">
        <authorList>
            <person name="Tran Van P."/>
        </authorList>
    </citation>
    <scope>NUCLEOTIDE SEQUENCE</scope>
</reference>
<dbReference type="PANTHER" id="PTHR46491:SF3">
    <property type="entry name" value="CDGSH IRON-SULFUR DOMAIN-CONTAINING PROTEIN 3, MITOCHONDRIAL"/>
    <property type="match status" value="1"/>
</dbReference>
<evidence type="ECO:0000313" key="7">
    <source>
        <dbReference type="EMBL" id="CAD7250340.1"/>
    </source>
</evidence>
<dbReference type="PANTHER" id="PTHR46491">
    <property type="entry name" value="CDGSH IRON SULFUR DOMAIN PROTEIN HOMOLOG"/>
    <property type="match status" value="1"/>
</dbReference>
<organism evidence="7">
    <name type="scientific">Darwinula stevensoni</name>
    <dbReference type="NCBI Taxonomy" id="69355"/>
    <lineage>
        <taxon>Eukaryota</taxon>
        <taxon>Metazoa</taxon>
        <taxon>Ecdysozoa</taxon>
        <taxon>Arthropoda</taxon>
        <taxon>Crustacea</taxon>
        <taxon>Oligostraca</taxon>
        <taxon>Ostracoda</taxon>
        <taxon>Podocopa</taxon>
        <taxon>Podocopida</taxon>
        <taxon>Darwinulocopina</taxon>
        <taxon>Darwinuloidea</taxon>
        <taxon>Darwinulidae</taxon>
        <taxon>Darwinula</taxon>
    </lineage>
</organism>
<keyword evidence="3" id="KW-0408">Iron</keyword>
<gene>
    <name evidence="7" type="ORF">DSTB1V02_LOCUS10119</name>
</gene>
<dbReference type="OrthoDB" id="15717at2759"/>
<dbReference type="Pfam" id="PF09360">
    <property type="entry name" value="zf-CDGSH"/>
    <property type="match status" value="1"/>
</dbReference>
<evidence type="ECO:0000256" key="2">
    <source>
        <dbReference type="ARBA" id="ARBA00022723"/>
    </source>
</evidence>
<dbReference type="InterPro" id="IPR052950">
    <property type="entry name" value="CISD"/>
</dbReference>
<dbReference type="EMBL" id="LR902314">
    <property type="protein sequence ID" value="CAD7250340.1"/>
    <property type="molecule type" value="Genomic_DNA"/>
</dbReference>
<evidence type="ECO:0000256" key="4">
    <source>
        <dbReference type="ARBA" id="ARBA00023014"/>
    </source>
</evidence>
<dbReference type="Gene3D" id="3.40.5.90">
    <property type="entry name" value="CDGSH iron-sulfur domain, mitoNEET-type"/>
    <property type="match status" value="2"/>
</dbReference>
<accession>A0A7R9AA47</accession>
<dbReference type="InterPro" id="IPR018967">
    <property type="entry name" value="FeS-contain_CDGSH-typ"/>
</dbReference>
<dbReference type="GO" id="GO:0046872">
    <property type="term" value="F:metal ion binding"/>
    <property type="evidence" value="ECO:0007669"/>
    <property type="project" value="UniProtKB-KW"/>
</dbReference>
<evidence type="ECO:0000256" key="5">
    <source>
        <dbReference type="ARBA" id="ARBA00034078"/>
    </source>
</evidence>
<name>A0A7R9AA47_9CRUS</name>
<dbReference type="SMART" id="SM00704">
    <property type="entry name" value="ZnF_CDGSH"/>
    <property type="match status" value="2"/>
</dbReference>
<proteinExistence type="predicted"/>
<evidence type="ECO:0000259" key="6">
    <source>
        <dbReference type="SMART" id="SM00704"/>
    </source>
</evidence>
<dbReference type="Proteomes" id="UP000677054">
    <property type="component" value="Unassembled WGS sequence"/>
</dbReference>
<keyword evidence="1" id="KW-0001">2Fe-2S</keyword>
<evidence type="ECO:0000256" key="3">
    <source>
        <dbReference type="ARBA" id="ARBA00023004"/>
    </source>
</evidence>
<dbReference type="GO" id="GO:0005739">
    <property type="term" value="C:mitochondrion"/>
    <property type="evidence" value="ECO:0007669"/>
    <property type="project" value="TreeGrafter"/>
</dbReference>
<keyword evidence="8" id="KW-1185">Reference proteome</keyword>
<keyword evidence="2" id="KW-0479">Metal-binding</keyword>
<dbReference type="InterPro" id="IPR042216">
    <property type="entry name" value="MitoNEET_CISD"/>
</dbReference>
<protein>
    <recommendedName>
        <fullName evidence="6">Iron-binding zinc finger CDGSH type domain-containing protein</fullName>
    </recommendedName>
</protein>
<dbReference type="GO" id="GO:0051537">
    <property type="term" value="F:2 iron, 2 sulfur cluster binding"/>
    <property type="evidence" value="ECO:0007669"/>
    <property type="project" value="UniProtKB-KW"/>
</dbReference>
<keyword evidence="4" id="KW-0411">Iron-sulfur</keyword>
<dbReference type="EMBL" id="CAJPEV010002797">
    <property type="protein sequence ID" value="CAG0898070.1"/>
    <property type="molecule type" value="Genomic_DNA"/>
</dbReference>
<evidence type="ECO:0000256" key="1">
    <source>
        <dbReference type="ARBA" id="ARBA00022714"/>
    </source>
</evidence>
<dbReference type="AlphaFoldDB" id="A0A7R9AA47"/>
<feature type="domain" description="Iron-binding zinc finger CDGSH type" evidence="6">
    <location>
        <begin position="88"/>
        <end position="125"/>
    </location>
</feature>